<keyword evidence="3" id="KW-1185">Reference proteome</keyword>
<dbReference type="InterPro" id="IPR043727">
    <property type="entry name" value="Lmo0937-like"/>
</dbReference>
<gene>
    <name evidence="2" type="ORF">GCM10023231_04320</name>
</gene>
<proteinExistence type="predicted"/>
<keyword evidence="1" id="KW-1133">Transmembrane helix</keyword>
<keyword evidence="1" id="KW-0812">Transmembrane</keyword>
<dbReference type="EMBL" id="BAABIQ010000003">
    <property type="protein sequence ID" value="GAA4780431.1"/>
    <property type="molecule type" value="Genomic_DNA"/>
</dbReference>
<evidence type="ECO:0000256" key="1">
    <source>
        <dbReference type="SAM" id="Phobius"/>
    </source>
</evidence>
<accession>A0ABP9AFR8</accession>
<evidence type="ECO:0000313" key="2">
    <source>
        <dbReference type="EMBL" id="GAA4780431.1"/>
    </source>
</evidence>
<comment type="caution">
    <text evidence="2">The sequence shown here is derived from an EMBL/GenBank/DDBJ whole genome shotgun (WGS) entry which is preliminary data.</text>
</comment>
<feature type="transmembrane region" description="Helical" evidence="1">
    <location>
        <begin position="29"/>
        <end position="47"/>
    </location>
</feature>
<evidence type="ECO:0008006" key="4">
    <source>
        <dbReference type="Google" id="ProtNLM"/>
    </source>
</evidence>
<keyword evidence="1" id="KW-0472">Membrane</keyword>
<name>A0ABP9AFR8_9SPHI</name>
<reference evidence="3" key="1">
    <citation type="journal article" date="2019" name="Int. J. Syst. Evol. Microbiol.">
        <title>The Global Catalogue of Microorganisms (GCM) 10K type strain sequencing project: providing services to taxonomists for standard genome sequencing and annotation.</title>
        <authorList>
            <consortium name="The Broad Institute Genomics Platform"/>
            <consortium name="The Broad Institute Genome Sequencing Center for Infectious Disease"/>
            <person name="Wu L."/>
            <person name="Ma J."/>
        </authorList>
    </citation>
    <scope>NUCLEOTIDE SEQUENCE [LARGE SCALE GENOMIC DNA]</scope>
    <source>
        <strain evidence="3">JCM 18200</strain>
    </source>
</reference>
<protein>
    <recommendedName>
        <fullName evidence="4">Lmo0937 family membrane protein</fullName>
    </recommendedName>
</protein>
<evidence type="ECO:0000313" key="3">
    <source>
        <dbReference type="Proteomes" id="UP001501411"/>
    </source>
</evidence>
<dbReference type="Proteomes" id="UP001501411">
    <property type="component" value="Unassembled WGS sequence"/>
</dbReference>
<dbReference type="Pfam" id="PF18919">
    <property type="entry name" value="DUF5670"/>
    <property type="match status" value="1"/>
</dbReference>
<dbReference type="NCBIfam" id="NF033488">
    <property type="entry name" value="lmo0937_fam_TM"/>
    <property type="match status" value="1"/>
</dbReference>
<organism evidence="2 3">
    <name type="scientific">Olivibacter ginsenosidimutans</name>
    <dbReference type="NCBI Taxonomy" id="1176537"/>
    <lineage>
        <taxon>Bacteria</taxon>
        <taxon>Pseudomonadati</taxon>
        <taxon>Bacteroidota</taxon>
        <taxon>Sphingobacteriia</taxon>
        <taxon>Sphingobacteriales</taxon>
        <taxon>Sphingobacteriaceae</taxon>
        <taxon>Olivibacter</taxon>
    </lineage>
</organism>
<sequence>MTMRALFYIIAVVLLIGWAAGTFVYAVGNLIYILLVLAIVALVLGMARKNTRKD</sequence>